<organism evidence="2">
    <name type="scientific">Virus NIOZ-UU157</name>
    <dbReference type="NCBI Taxonomy" id="2763269"/>
    <lineage>
        <taxon>Viruses</taxon>
    </lineage>
</organism>
<protein>
    <submittedName>
        <fullName evidence="2">Uncharacterized protein</fullName>
    </submittedName>
</protein>
<sequence length="35" mass="3824">MEQVTELAKKVLENKSLTIFLGVVVVALFFGWVGG</sequence>
<proteinExistence type="predicted"/>
<evidence type="ECO:0000313" key="2">
    <source>
        <dbReference type="EMBL" id="QPI16149.1"/>
    </source>
</evidence>
<evidence type="ECO:0000256" key="1">
    <source>
        <dbReference type="SAM" id="Phobius"/>
    </source>
</evidence>
<dbReference type="EMBL" id="MW030535">
    <property type="protein sequence ID" value="QPI16149.1"/>
    <property type="molecule type" value="Genomic_DNA"/>
</dbReference>
<reference evidence="2" key="1">
    <citation type="submission" date="2020-08" db="EMBL/GenBank/DDBJ databases">
        <title>Bridging the membrane lipid divide: bacteria of the FCB group superphylum have the potential to synthesize archaeal ether lipids.</title>
        <authorList>
            <person name="Villanueva L."/>
            <person name="von Meijenfeldt F.A.B."/>
            <person name="Westbye A.B."/>
            <person name="Yadav S."/>
            <person name="Hopmans E.C."/>
            <person name="Dutilh B.E."/>
            <person name="Sinninghe Damste J.S."/>
        </authorList>
    </citation>
    <scope>NUCLEOTIDE SEQUENCE</scope>
    <source>
        <strain evidence="2">NIOZ-UU157</strain>
    </source>
</reference>
<keyword evidence="1" id="KW-1133">Transmembrane helix</keyword>
<keyword evidence="1" id="KW-0472">Membrane</keyword>
<keyword evidence="1" id="KW-0812">Transmembrane</keyword>
<name>A0A7S9XFE4_9VIRU</name>
<gene>
    <name evidence="2" type="ORF">NIOZUU157_00029</name>
</gene>
<accession>A0A7S9XFE4</accession>
<feature type="transmembrane region" description="Helical" evidence="1">
    <location>
        <begin position="17"/>
        <end position="34"/>
    </location>
</feature>